<comment type="caution">
    <text evidence="12">The sequence shown here is derived from an EMBL/GenBank/DDBJ whole genome shotgun (WGS) entry which is preliminary data.</text>
</comment>
<dbReference type="Gene3D" id="1.10.3090.10">
    <property type="entry name" value="cca-adding enzyme, domain 2"/>
    <property type="match status" value="1"/>
</dbReference>
<keyword evidence="6" id="KW-0547">Nucleotide-binding</keyword>
<evidence type="ECO:0000313" key="12">
    <source>
        <dbReference type="EMBL" id="MDT0307050.1"/>
    </source>
</evidence>
<evidence type="ECO:0000256" key="4">
    <source>
        <dbReference type="ARBA" id="ARBA00022695"/>
    </source>
</evidence>
<evidence type="ECO:0000256" key="9">
    <source>
        <dbReference type="ARBA" id="ARBA00022842"/>
    </source>
</evidence>
<comment type="cofactor">
    <cofactor evidence="1">
        <name>Mg(2+)</name>
        <dbReference type="ChEBI" id="CHEBI:18420"/>
    </cofactor>
</comment>
<dbReference type="NCBIfam" id="TIGR00277">
    <property type="entry name" value="HDIG"/>
    <property type="match status" value="1"/>
</dbReference>
<proteinExistence type="predicted"/>
<reference evidence="13" key="1">
    <citation type="submission" date="2023-07" db="EMBL/GenBank/DDBJ databases">
        <title>30 novel species of actinomycetes from the DSMZ collection.</title>
        <authorList>
            <person name="Nouioui I."/>
        </authorList>
    </citation>
    <scope>NUCLEOTIDE SEQUENCE [LARGE SCALE GENOMIC DNA]</scope>
    <source>
        <strain evidence="13">DSM 44917</strain>
    </source>
</reference>
<dbReference type="PROSITE" id="PS51831">
    <property type="entry name" value="HD"/>
    <property type="match status" value="1"/>
</dbReference>
<keyword evidence="8" id="KW-0067">ATP-binding</keyword>
<protein>
    <submittedName>
        <fullName evidence="12">CCA tRNA nucleotidyltransferase</fullName>
        <ecNumber evidence="12">2.7.7.72</ecNumber>
    </submittedName>
</protein>
<evidence type="ECO:0000256" key="10">
    <source>
        <dbReference type="ARBA" id="ARBA00022884"/>
    </source>
</evidence>
<evidence type="ECO:0000256" key="1">
    <source>
        <dbReference type="ARBA" id="ARBA00001946"/>
    </source>
</evidence>
<dbReference type="EC" id="2.7.7.72" evidence="12"/>
<evidence type="ECO:0000256" key="5">
    <source>
        <dbReference type="ARBA" id="ARBA00022723"/>
    </source>
</evidence>
<dbReference type="InterPro" id="IPR032828">
    <property type="entry name" value="PolyA_RNA-bd"/>
</dbReference>
<dbReference type="InterPro" id="IPR043519">
    <property type="entry name" value="NT_sf"/>
</dbReference>
<keyword evidence="5" id="KW-0479">Metal-binding</keyword>
<dbReference type="InterPro" id="IPR050124">
    <property type="entry name" value="tRNA_CCA-adding_enzyme"/>
</dbReference>
<keyword evidence="10" id="KW-0694">RNA-binding</keyword>
<evidence type="ECO:0000256" key="8">
    <source>
        <dbReference type="ARBA" id="ARBA00022840"/>
    </source>
</evidence>
<dbReference type="SUPFAM" id="SSF81891">
    <property type="entry name" value="Poly A polymerase C-terminal region-like"/>
    <property type="match status" value="1"/>
</dbReference>
<dbReference type="CDD" id="cd00077">
    <property type="entry name" value="HDc"/>
    <property type="match status" value="1"/>
</dbReference>
<dbReference type="InterPro" id="IPR006674">
    <property type="entry name" value="HD_domain"/>
</dbReference>
<evidence type="ECO:0000259" key="11">
    <source>
        <dbReference type="PROSITE" id="PS51831"/>
    </source>
</evidence>
<gene>
    <name evidence="12" type="ORF">RM780_08750</name>
</gene>
<dbReference type="Pfam" id="PF01743">
    <property type="entry name" value="PolyA_pol"/>
    <property type="match status" value="1"/>
</dbReference>
<organism evidence="12 13">
    <name type="scientific">Streptomyces boetiae</name>
    <dbReference type="NCBI Taxonomy" id="3075541"/>
    <lineage>
        <taxon>Bacteria</taxon>
        <taxon>Bacillati</taxon>
        <taxon>Actinomycetota</taxon>
        <taxon>Actinomycetes</taxon>
        <taxon>Kitasatosporales</taxon>
        <taxon>Streptomycetaceae</taxon>
        <taxon>Streptomyces</taxon>
    </lineage>
</organism>
<dbReference type="EMBL" id="JAVREN010000009">
    <property type="protein sequence ID" value="MDT0307050.1"/>
    <property type="molecule type" value="Genomic_DNA"/>
</dbReference>
<name>A0ABU2L6A8_9ACTN</name>
<evidence type="ECO:0000256" key="6">
    <source>
        <dbReference type="ARBA" id="ARBA00022741"/>
    </source>
</evidence>
<keyword evidence="9" id="KW-0460">Magnesium</keyword>
<keyword evidence="3" id="KW-0819">tRNA processing</keyword>
<dbReference type="InterPro" id="IPR002646">
    <property type="entry name" value="PolA_pol_head_dom"/>
</dbReference>
<dbReference type="SUPFAM" id="SSF81301">
    <property type="entry name" value="Nucleotidyltransferase"/>
    <property type="match status" value="1"/>
</dbReference>
<keyword evidence="4 12" id="KW-0548">Nucleotidyltransferase</keyword>
<dbReference type="Pfam" id="PF01966">
    <property type="entry name" value="HD"/>
    <property type="match status" value="1"/>
</dbReference>
<dbReference type="PANTHER" id="PTHR47545:SF1">
    <property type="entry name" value="MULTIFUNCTIONAL CCA PROTEIN"/>
    <property type="match status" value="1"/>
</dbReference>
<dbReference type="RefSeq" id="WP_311629990.1">
    <property type="nucleotide sequence ID" value="NZ_JAVREN010000009.1"/>
</dbReference>
<evidence type="ECO:0000256" key="2">
    <source>
        <dbReference type="ARBA" id="ARBA00022679"/>
    </source>
</evidence>
<sequence>MPNDRNDTQSRPPRAAAGVGLVQRRAVEELLRVSPVADDLAARFERAGFQLALVGGSVRDALLGRLGNDLDFTTDARPEDVLRIVRPWADAVWEVGIAFGTVGCRKAAPGDAGEGGPKDFQLEITTYRSEAYDRTSRKPEVSYGDSLEEDLLRRDFTVNAMAVGLPRKEFVDPHNGLSDLAQRVLRTPGTPESSFSDDPLRMMRAARFAAQLDFTVAEPVRAAMSGMAERIDIVSAERVRDELNKLLLSDHPRKGLTLLVETGLAARALPELPALRLERDEHHRHKDVYEHSLTVLEQAIDLEGGERDLVLRLAALLHDIGKPRTRRFEEDGRVSFHHHEVVGAKMVKQRLGKLKYPNEMIKDVARLVELHLRFHGYGTGEWTDSAVRRYVRDAGPLLDRLHKLTRSDCTTRNKRKAQALSRAYDGLEERIERLREQEELDAIRPDLNGNDIMRLLGIGPGPEVGAAYRHLLDLRMEHGPMGPEEAEARLREWWAGQQ</sequence>
<dbReference type="PANTHER" id="PTHR47545">
    <property type="entry name" value="MULTIFUNCTIONAL CCA PROTEIN"/>
    <property type="match status" value="1"/>
</dbReference>
<evidence type="ECO:0000256" key="7">
    <source>
        <dbReference type="ARBA" id="ARBA00022800"/>
    </source>
</evidence>
<evidence type="ECO:0000256" key="3">
    <source>
        <dbReference type="ARBA" id="ARBA00022694"/>
    </source>
</evidence>
<dbReference type="GO" id="GO:0004810">
    <property type="term" value="F:CCA tRNA nucleotidyltransferase activity"/>
    <property type="evidence" value="ECO:0007669"/>
    <property type="project" value="UniProtKB-EC"/>
</dbReference>
<keyword evidence="13" id="KW-1185">Reference proteome</keyword>
<feature type="domain" description="HD" evidence="11">
    <location>
        <begin position="288"/>
        <end position="404"/>
    </location>
</feature>
<dbReference type="InterPro" id="IPR003607">
    <property type="entry name" value="HD/PDEase_dom"/>
</dbReference>
<keyword evidence="2 12" id="KW-0808">Transferase</keyword>
<dbReference type="NCBIfam" id="TIGR02692">
    <property type="entry name" value="tRNA_CCA_actino"/>
    <property type="match status" value="1"/>
</dbReference>
<dbReference type="Pfam" id="PF12627">
    <property type="entry name" value="PolyA_pol_RNAbd"/>
    <property type="match status" value="1"/>
</dbReference>
<dbReference type="SMART" id="SM00471">
    <property type="entry name" value="HDc"/>
    <property type="match status" value="1"/>
</dbReference>
<keyword evidence="7" id="KW-0692">RNA repair</keyword>
<dbReference type="CDD" id="cd05398">
    <property type="entry name" value="NT_ClassII-CCAase"/>
    <property type="match status" value="1"/>
</dbReference>
<evidence type="ECO:0000313" key="13">
    <source>
        <dbReference type="Proteomes" id="UP001183388"/>
    </source>
</evidence>
<dbReference type="InterPro" id="IPR006675">
    <property type="entry name" value="HDIG_dom"/>
</dbReference>
<dbReference type="Proteomes" id="UP001183388">
    <property type="component" value="Unassembled WGS sequence"/>
</dbReference>
<dbReference type="InterPro" id="IPR014065">
    <property type="entry name" value="tRNA_adenylyltransferase"/>
</dbReference>
<dbReference type="Gene3D" id="3.30.460.10">
    <property type="entry name" value="Beta Polymerase, domain 2"/>
    <property type="match status" value="1"/>
</dbReference>
<accession>A0ABU2L6A8</accession>